<proteinExistence type="predicted"/>
<dbReference type="EMBL" id="PTJC01000006">
    <property type="protein sequence ID" value="PPK85960.1"/>
    <property type="molecule type" value="Genomic_DNA"/>
</dbReference>
<keyword evidence="1" id="KW-1133">Transmembrane helix</keyword>
<keyword evidence="1" id="KW-0812">Transmembrane</keyword>
<evidence type="ECO:0000256" key="1">
    <source>
        <dbReference type="SAM" id="Phobius"/>
    </source>
</evidence>
<sequence>MSILNRIFLFAFTLLLSGKQLLAQAEGESPYSSSTVDAPPGGSFFNTYGVVIVCGVIFIGLLLFVFLRGRTRS</sequence>
<feature type="transmembrane region" description="Helical" evidence="1">
    <location>
        <begin position="47"/>
        <end position="67"/>
    </location>
</feature>
<comment type="caution">
    <text evidence="2">The sequence shown here is derived from an EMBL/GenBank/DDBJ whole genome shotgun (WGS) entry which is preliminary data.</text>
</comment>
<gene>
    <name evidence="2" type="ORF">CLV84_2873</name>
</gene>
<dbReference type="AlphaFoldDB" id="A0A2S6I474"/>
<dbReference type="RefSeq" id="WP_104420434.1">
    <property type="nucleotide sequence ID" value="NZ_PTJC01000006.1"/>
</dbReference>
<name>A0A2S6I474_9BACT</name>
<evidence type="ECO:0000313" key="2">
    <source>
        <dbReference type="EMBL" id="PPK85960.1"/>
    </source>
</evidence>
<evidence type="ECO:0000313" key="3">
    <source>
        <dbReference type="Proteomes" id="UP000237662"/>
    </source>
</evidence>
<dbReference type="Proteomes" id="UP000237662">
    <property type="component" value="Unassembled WGS sequence"/>
</dbReference>
<organism evidence="2 3">
    <name type="scientific">Neolewinella xylanilytica</name>
    <dbReference type="NCBI Taxonomy" id="1514080"/>
    <lineage>
        <taxon>Bacteria</taxon>
        <taxon>Pseudomonadati</taxon>
        <taxon>Bacteroidota</taxon>
        <taxon>Saprospiria</taxon>
        <taxon>Saprospirales</taxon>
        <taxon>Lewinellaceae</taxon>
        <taxon>Neolewinella</taxon>
    </lineage>
</organism>
<keyword evidence="3" id="KW-1185">Reference proteome</keyword>
<reference evidence="2 3" key="1">
    <citation type="submission" date="2018-02" db="EMBL/GenBank/DDBJ databases">
        <title>Genomic Encyclopedia of Archaeal and Bacterial Type Strains, Phase II (KMG-II): from individual species to whole genera.</title>
        <authorList>
            <person name="Goeker M."/>
        </authorList>
    </citation>
    <scope>NUCLEOTIDE SEQUENCE [LARGE SCALE GENOMIC DNA]</scope>
    <source>
        <strain evidence="2 3">DSM 29526</strain>
    </source>
</reference>
<accession>A0A2S6I474</accession>
<keyword evidence="1" id="KW-0472">Membrane</keyword>
<protein>
    <submittedName>
        <fullName evidence="2">Uncharacterized protein</fullName>
    </submittedName>
</protein>
<dbReference type="OrthoDB" id="9985967at2"/>